<evidence type="ECO:0000313" key="2">
    <source>
        <dbReference type="Proteomes" id="UP000029453"/>
    </source>
</evidence>
<protein>
    <submittedName>
        <fullName evidence="1">Uncharacterized protein</fullName>
    </submittedName>
</protein>
<comment type="caution">
    <text evidence="1">The sequence shown here is derived from an EMBL/GenBank/DDBJ whole genome shotgun (WGS) entry which is preliminary data.</text>
</comment>
<accession>M9LQT9</accession>
<gene>
    <name evidence="1" type="ORF">PPOP_2793</name>
</gene>
<reference evidence="1 2" key="1">
    <citation type="submission" date="2012-10" db="EMBL/GenBank/DDBJ databases">
        <title>Draft Genome Sequence of Paenibacillus popilliae ATCC 14706T.</title>
        <authorList>
            <person name="Iiyama K."/>
            <person name="Mori K."/>
            <person name="Mon H."/>
            <person name="Chieda Y."/>
            <person name="Lee J.M."/>
            <person name="Kusakabe T."/>
            <person name="Tashiro K."/>
            <person name="Asano S."/>
            <person name="Yasunaga-Aoki C."/>
            <person name="Shimizu S."/>
        </authorList>
    </citation>
    <scope>NUCLEOTIDE SEQUENCE [LARGE SCALE GENOMIC DNA]</scope>
    <source>
        <strain evidence="1 2">ATCC 14706</strain>
    </source>
</reference>
<dbReference type="Proteomes" id="UP000029453">
    <property type="component" value="Unassembled WGS sequence"/>
</dbReference>
<name>M9LQT9_PAEPP</name>
<evidence type="ECO:0000313" key="1">
    <source>
        <dbReference type="EMBL" id="GAC43426.1"/>
    </source>
</evidence>
<sequence length="58" mass="6814">MAAEDRMNDLCSVFGIDSPLLQQTVPDDDWNEERFLVDKQQIMDPVYKDKMYQIDQAC</sequence>
<organism evidence="1 2">
    <name type="scientific">Paenibacillus popilliae ATCC 14706</name>
    <dbReference type="NCBI Taxonomy" id="1212764"/>
    <lineage>
        <taxon>Bacteria</taxon>
        <taxon>Bacillati</taxon>
        <taxon>Bacillota</taxon>
        <taxon>Bacilli</taxon>
        <taxon>Bacillales</taxon>
        <taxon>Paenibacillaceae</taxon>
        <taxon>Paenibacillus</taxon>
    </lineage>
</organism>
<dbReference type="AlphaFoldDB" id="M9LQT9"/>
<keyword evidence="2" id="KW-1185">Reference proteome</keyword>
<dbReference type="EMBL" id="BALG01000215">
    <property type="protein sequence ID" value="GAC43426.1"/>
    <property type="molecule type" value="Genomic_DNA"/>
</dbReference>
<proteinExistence type="predicted"/>